<dbReference type="AlphaFoldDB" id="A0A1T4WQ76"/>
<accession>A0A1T4WQ76</accession>
<dbReference type="Gene3D" id="3.40.50.300">
    <property type="entry name" value="P-loop containing nucleotide triphosphate hydrolases"/>
    <property type="match status" value="1"/>
</dbReference>
<dbReference type="PROSITE" id="PS00662">
    <property type="entry name" value="T2SP_E"/>
    <property type="match status" value="1"/>
</dbReference>
<comment type="similarity">
    <text evidence="1">Belongs to the GSP E family.</text>
</comment>
<dbReference type="NCBIfam" id="TIGR01420">
    <property type="entry name" value="pilT_fam"/>
    <property type="match status" value="1"/>
</dbReference>
<dbReference type="Proteomes" id="UP000190460">
    <property type="component" value="Unassembled WGS sequence"/>
</dbReference>
<dbReference type="STRING" id="92487.SAMN02745130_02016"/>
<dbReference type="EMBL" id="FUYB01000008">
    <property type="protein sequence ID" value="SKA79520.1"/>
    <property type="molecule type" value="Genomic_DNA"/>
</dbReference>
<dbReference type="Gene3D" id="3.30.450.90">
    <property type="match status" value="1"/>
</dbReference>
<protein>
    <submittedName>
        <fullName evidence="3">Twitching motility protein PilU</fullName>
    </submittedName>
</protein>
<evidence type="ECO:0000313" key="4">
    <source>
        <dbReference type="Proteomes" id="UP000190460"/>
    </source>
</evidence>
<dbReference type="PANTHER" id="PTHR30486:SF12">
    <property type="entry name" value="TYPE IV PILUS ATPASE PILU"/>
    <property type="match status" value="1"/>
</dbReference>
<sequence>MDRDHAMGYVQKLLRGMLDKGSSDLFITAEAAPSVKVNGEMVALTPNILSEMNARMLVRSIMNDYQLQQFESQMECNFSISLPGTARFRVNAFTQRGCSGMVLRHIPTKIPKFEDLALPPILRDLALTKRGLIIFVGATGSGKSTSLAAMLDYRNENSRGHIVTIEDPIEFIHQHKGCLLTQREVGLDTSSYEVALKNTLRQAPDVILMGEVRDKQTMEYAIAYAETGHLCLTTLHANSANQAIERILNFFSEERHPQLLMDLSLNLKSVISQRLVRSVDEKSRVPAVEILINTPLMADLILKGDVSGMKTLASKSREYGMCTFDQALFDLIENRKITVQEGLRNADSVNDLRLRLKLESRFSKDNDFFRGTEQLEIEPVANNVRR</sequence>
<reference evidence="3 4" key="1">
    <citation type="submission" date="2017-02" db="EMBL/GenBank/DDBJ databases">
        <authorList>
            <person name="Peterson S.W."/>
        </authorList>
    </citation>
    <scope>NUCLEOTIDE SEQUENCE [LARGE SCALE GENOMIC DNA]</scope>
    <source>
        <strain evidence="3 4">ATCC 49788</strain>
    </source>
</reference>
<dbReference type="InterPro" id="IPR001482">
    <property type="entry name" value="T2SS/T4SS_dom"/>
</dbReference>
<name>A0A1T4WQ76_9GAMM</name>
<proteinExistence type="inferred from homology"/>
<evidence type="ECO:0000313" key="3">
    <source>
        <dbReference type="EMBL" id="SKA79520.1"/>
    </source>
</evidence>
<feature type="domain" description="Bacterial type II secretion system protein E" evidence="2">
    <location>
        <begin position="200"/>
        <end position="214"/>
    </location>
</feature>
<gene>
    <name evidence="3" type="ORF">SAMN02745130_02016</name>
</gene>
<dbReference type="Pfam" id="PF00437">
    <property type="entry name" value="T2SSE"/>
    <property type="match status" value="1"/>
</dbReference>
<keyword evidence="4" id="KW-1185">Reference proteome</keyword>
<dbReference type="PANTHER" id="PTHR30486">
    <property type="entry name" value="TWITCHING MOTILITY PROTEIN PILT"/>
    <property type="match status" value="1"/>
</dbReference>
<dbReference type="OrthoDB" id="6189814at2"/>
<dbReference type="GO" id="GO:0005524">
    <property type="term" value="F:ATP binding"/>
    <property type="evidence" value="ECO:0007669"/>
    <property type="project" value="InterPro"/>
</dbReference>
<dbReference type="CDD" id="cd01131">
    <property type="entry name" value="PilT"/>
    <property type="match status" value="1"/>
</dbReference>
<dbReference type="InterPro" id="IPR006321">
    <property type="entry name" value="PilT/PilU"/>
</dbReference>
<dbReference type="SUPFAM" id="SSF52540">
    <property type="entry name" value="P-loop containing nucleoside triphosphate hydrolases"/>
    <property type="match status" value="1"/>
</dbReference>
<dbReference type="InterPro" id="IPR050921">
    <property type="entry name" value="T4SS_GSP_E_ATPase"/>
</dbReference>
<dbReference type="GO" id="GO:0016887">
    <property type="term" value="F:ATP hydrolysis activity"/>
    <property type="evidence" value="ECO:0007669"/>
    <property type="project" value="InterPro"/>
</dbReference>
<organism evidence="3 4">
    <name type="scientific">Thiothrix eikelboomii</name>
    <dbReference type="NCBI Taxonomy" id="92487"/>
    <lineage>
        <taxon>Bacteria</taxon>
        <taxon>Pseudomonadati</taxon>
        <taxon>Pseudomonadota</taxon>
        <taxon>Gammaproteobacteria</taxon>
        <taxon>Thiotrichales</taxon>
        <taxon>Thiotrichaceae</taxon>
        <taxon>Thiothrix</taxon>
    </lineage>
</organism>
<dbReference type="InterPro" id="IPR027417">
    <property type="entry name" value="P-loop_NTPase"/>
</dbReference>
<evidence type="ECO:0000259" key="2">
    <source>
        <dbReference type="PROSITE" id="PS00662"/>
    </source>
</evidence>
<evidence type="ECO:0000256" key="1">
    <source>
        <dbReference type="ARBA" id="ARBA00006611"/>
    </source>
</evidence>